<dbReference type="PANTHER" id="PTHR43133">
    <property type="entry name" value="RNA POLYMERASE ECF-TYPE SIGMA FACTO"/>
    <property type="match status" value="1"/>
</dbReference>
<dbReference type="InterPro" id="IPR007627">
    <property type="entry name" value="RNA_pol_sigma70_r2"/>
</dbReference>
<feature type="region of interest" description="Disordered" evidence="6">
    <location>
        <begin position="1"/>
        <end position="35"/>
    </location>
</feature>
<keyword evidence="4" id="KW-0238">DNA-binding</keyword>
<keyword evidence="2" id="KW-0805">Transcription regulation</keyword>
<evidence type="ECO:0000256" key="6">
    <source>
        <dbReference type="SAM" id="MobiDB-lite"/>
    </source>
</evidence>
<dbReference type="InterPro" id="IPR013324">
    <property type="entry name" value="RNA_pol_sigma_r3/r4-like"/>
</dbReference>
<gene>
    <name evidence="8" type="ORF">ACFPJ6_03100</name>
</gene>
<feature type="domain" description="RNA polymerase sigma-70 region 2" evidence="7">
    <location>
        <begin position="63"/>
        <end position="126"/>
    </location>
</feature>
<evidence type="ECO:0000256" key="2">
    <source>
        <dbReference type="ARBA" id="ARBA00023015"/>
    </source>
</evidence>
<evidence type="ECO:0000313" key="9">
    <source>
        <dbReference type="Proteomes" id="UP001596122"/>
    </source>
</evidence>
<sequence>MPDTPTAESDLEVRAVSVPGARGGSRSADGDEAPRPRHVLADKAADLMRRWSHGDTTACDELVALLTPTLWHTARAYRIEAVVAEDVVQNAWVALARRRSSLRDPQAVLAWLLVTVRRDAARAAAARRGSVDDAEPVLLTTPDPAPGPAAQVVDADRRRRLWQAVAGMPERCQRLLRVIAFADRPDYAALSADLDMPVGSIGPTRGRCLKKLRQRLGEEGSWTTT</sequence>
<dbReference type="InterPro" id="IPR013325">
    <property type="entry name" value="RNA_pol_sigma_r2"/>
</dbReference>
<dbReference type="InterPro" id="IPR039425">
    <property type="entry name" value="RNA_pol_sigma-70-like"/>
</dbReference>
<organism evidence="8 9">
    <name type="scientific">Aquipuribacter nitratireducens</name>
    <dbReference type="NCBI Taxonomy" id="650104"/>
    <lineage>
        <taxon>Bacteria</taxon>
        <taxon>Bacillati</taxon>
        <taxon>Actinomycetota</taxon>
        <taxon>Actinomycetes</taxon>
        <taxon>Micrococcales</taxon>
        <taxon>Intrasporangiaceae</taxon>
        <taxon>Aquipuribacter</taxon>
    </lineage>
</organism>
<evidence type="ECO:0000256" key="5">
    <source>
        <dbReference type="ARBA" id="ARBA00023163"/>
    </source>
</evidence>
<dbReference type="NCBIfam" id="TIGR02937">
    <property type="entry name" value="sigma70-ECF"/>
    <property type="match status" value="1"/>
</dbReference>
<comment type="caution">
    <text evidence="8">The sequence shown here is derived from an EMBL/GenBank/DDBJ whole genome shotgun (WGS) entry which is preliminary data.</text>
</comment>
<dbReference type="EMBL" id="JBHSLD010000004">
    <property type="protein sequence ID" value="MFC5379771.1"/>
    <property type="molecule type" value="Genomic_DNA"/>
</dbReference>
<name>A0ABW0GKZ2_9MICO</name>
<keyword evidence="3" id="KW-0731">Sigma factor</keyword>
<dbReference type="Gene3D" id="1.10.10.10">
    <property type="entry name" value="Winged helix-like DNA-binding domain superfamily/Winged helix DNA-binding domain"/>
    <property type="match status" value="1"/>
</dbReference>
<protein>
    <submittedName>
        <fullName evidence="8">RNA polymerase sigma factor</fullName>
    </submittedName>
</protein>
<dbReference type="PANTHER" id="PTHR43133:SF8">
    <property type="entry name" value="RNA POLYMERASE SIGMA FACTOR HI_1459-RELATED"/>
    <property type="match status" value="1"/>
</dbReference>
<accession>A0ABW0GKZ2</accession>
<keyword evidence="5" id="KW-0804">Transcription</keyword>
<dbReference type="SUPFAM" id="SSF88659">
    <property type="entry name" value="Sigma3 and sigma4 domains of RNA polymerase sigma factors"/>
    <property type="match status" value="1"/>
</dbReference>
<dbReference type="SUPFAM" id="SSF88946">
    <property type="entry name" value="Sigma2 domain of RNA polymerase sigma factors"/>
    <property type="match status" value="1"/>
</dbReference>
<evidence type="ECO:0000259" key="7">
    <source>
        <dbReference type="Pfam" id="PF04542"/>
    </source>
</evidence>
<comment type="similarity">
    <text evidence="1">Belongs to the sigma-70 factor family. ECF subfamily.</text>
</comment>
<reference evidence="9" key="1">
    <citation type="journal article" date="2019" name="Int. J. Syst. Evol. Microbiol.">
        <title>The Global Catalogue of Microorganisms (GCM) 10K type strain sequencing project: providing services to taxonomists for standard genome sequencing and annotation.</title>
        <authorList>
            <consortium name="The Broad Institute Genomics Platform"/>
            <consortium name="The Broad Institute Genome Sequencing Center for Infectious Disease"/>
            <person name="Wu L."/>
            <person name="Ma J."/>
        </authorList>
    </citation>
    <scope>NUCLEOTIDE SEQUENCE [LARGE SCALE GENOMIC DNA]</scope>
    <source>
        <strain evidence="9">CCUG 43114</strain>
    </source>
</reference>
<evidence type="ECO:0000256" key="4">
    <source>
        <dbReference type="ARBA" id="ARBA00023125"/>
    </source>
</evidence>
<dbReference type="Proteomes" id="UP001596122">
    <property type="component" value="Unassembled WGS sequence"/>
</dbReference>
<evidence type="ECO:0000256" key="3">
    <source>
        <dbReference type="ARBA" id="ARBA00023082"/>
    </source>
</evidence>
<dbReference type="InterPro" id="IPR036388">
    <property type="entry name" value="WH-like_DNA-bd_sf"/>
</dbReference>
<dbReference type="Gene3D" id="1.10.1740.10">
    <property type="match status" value="1"/>
</dbReference>
<dbReference type="RefSeq" id="WP_340268997.1">
    <property type="nucleotide sequence ID" value="NZ_JBBEOG010000003.1"/>
</dbReference>
<proteinExistence type="inferred from homology"/>
<dbReference type="InterPro" id="IPR014284">
    <property type="entry name" value="RNA_pol_sigma-70_dom"/>
</dbReference>
<evidence type="ECO:0000256" key="1">
    <source>
        <dbReference type="ARBA" id="ARBA00010641"/>
    </source>
</evidence>
<keyword evidence="9" id="KW-1185">Reference proteome</keyword>
<evidence type="ECO:0000313" key="8">
    <source>
        <dbReference type="EMBL" id="MFC5379771.1"/>
    </source>
</evidence>
<dbReference type="Pfam" id="PF04542">
    <property type="entry name" value="Sigma70_r2"/>
    <property type="match status" value="1"/>
</dbReference>